<accession>A0A6M0CHD7</accession>
<dbReference type="InterPro" id="IPR011990">
    <property type="entry name" value="TPR-like_helical_dom_sf"/>
</dbReference>
<dbReference type="SUPFAM" id="SSF48452">
    <property type="entry name" value="TPR-like"/>
    <property type="match status" value="1"/>
</dbReference>
<dbReference type="Proteomes" id="UP000474296">
    <property type="component" value="Unassembled WGS sequence"/>
</dbReference>
<keyword evidence="2" id="KW-1185">Reference proteome</keyword>
<dbReference type="RefSeq" id="WP_164031766.1">
    <property type="nucleotide sequence ID" value="NZ_JAABOQ010000003.1"/>
</dbReference>
<comment type="caution">
    <text evidence="1">The sequence shown here is derived from an EMBL/GenBank/DDBJ whole genome shotgun (WGS) entry which is preliminary data.</text>
</comment>
<proteinExistence type="predicted"/>
<evidence type="ECO:0000313" key="2">
    <source>
        <dbReference type="Proteomes" id="UP000474296"/>
    </source>
</evidence>
<sequence>MENLIHNPYLFKALAAYPYDLEETMEALNYALSYDDQNVQALCLLGKVYAYHLNEYEQAKSCFEKAMASNLEIPSIYPDYLYTLIRNEDLKEAQRLLDFAMKIKGVDKVYLMLIQGQLFEVQKQFKLALVQFKKTKKSALNNNFKRFVNDEISRVKEKLGAKKKRKRRKKKKK</sequence>
<evidence type="ECO:0000313" key="1">
    <source>
        <dbReference type="EMBL" id="NER17358.1"/>
    </source>
</evidence>
<reference evidence="1 2" key="1">
    <citation type="submission" date="2020-01" db="EMBL/GenBank/DDBJ databases">
        <title>Spongiivirga citrea KCTC 32990T.</title>
        <authorList>
            <person name="Wang G."/>
        </authorList>
    </citation>
    <scope>NUCLEOTIDE SEQUENCE [LARGE SCALE GENOMIC DNA]</scope>
    <source>
        <strain evidence="1 2">KCTC 32990</strain>
    </source>
</reference>
<dbReference type="AlphaFoldDB" id="A0A6M0CHD7"/>
<gene>
    <name evidence="1" type="ORF">GWK10_09050</name>
</gene>
<protein>
    <submittedName>
        <fullName evidence="1">Uncharacterized protein</fullName>
    </submittedName>
</protein>
<name>A0A6M0CHD7_9FLAO</name>
<organism evidence="1 2">
    <name type="scientific">Spongiivirga citrea</name>
    <dbReference type="NCBI Taxonomy" id="1481457"/>
    <lineage>
        <taxon>Bacteria</taxon>
        <taxon>Pseudomonadati</taxon>
        <taxon>Bacteroidota</taxon>
        <taxon>Flavobacteriia</taxon>
        <taxon>Flavobacteriales</taxon>
        <taxon>Flavobacteriaceae</taxon>
        <taxon>Spongiivirga</taxon>
    </lineage>
</organism>
<dbReference type="Gene3D" id="1.25.40.10">
    <property type="entry name" value="Tetratricopeptide repeat domain"/>
    <property type="match status" value="1"/>
</dbReference>
<dbReference type="EMBL" id="JAABOQ010000003">
    <property type="protein sequence ID" value="NER17358.1"/>
    <property type="molecule type" value="Genomic_DNA"/>
</dbReference>